<evidence type="ECO:0000256" key="1">
    <source>
        <dbReference type="SAM" id="Phobius"/>
    </source>
</evidence>
<keyword evidence="1" id="KW-1133">Transmembrane helix</keyword>
<keyword evidence="1" id="KW-0472">Membrane</keyword>
<gene>
    <name evidence="2" type="ORF">BamIOP4010DRAFT_0147</name>
</gene>
<reference evidence="2 3" key="1">
    <citation type="submission" date="2008-03" db="EMBL/GenBank/DDBJ databases">
        <title>Sequencing of the draft genome and assembly of Burkholderia ambifaria IOP40-10.</title>
        <authorList>
            <consortium name="US DOE Joint Genome Institute (JGI-PGF)"/>
            <person name="Copeland A."/>
            <person name="Lucas S."/>
            <person name="Lapidus A."/>
            <person name="Glavina del Rio T."/>
            <person name="Dalin E."/>
            <person name="Tice H."/>
            <person name="Bruce D."/>
            <person name="Goodwin L."/>
            <person name="Pitluck S."/>
            <person name="Larimer F."/>
            <person name="Land M.L."/>
            <person name="Hauser L."/>
            <person name="Tiedje J."/>
            <person name="Richardson P."/>
        </authorList>
    </citation>
    <scope>NUCLEOTIDE SEQUENCE [LARGE SCALE GENOMIC DNA]</scope>
    <source>
        <strain evidence="2 3">IOP40-10</strain>
    </source>
</reference>
<dbReference type="AlphaFoldDB" id="B1F7Y8"/>
<keyword evidence="1" id="KW-0812">Transmembrane</keyword>
<sequence length="226" mass="25905">MRNNNERVRGRAIQAIRFQYESDRQLLERRAQLEQQSENARRDHEWKLMLSEKGLLAVIVGLTLAVATVCGNILVERYKSDAAVQQTRASTIKQASNKVWRKFVLFEASVNRLGDAVQTRRFHKGIDMFRADLSKDQKDVDNAAGETRRTLSDLWNALREEELNLGPGMHAVFFRAMQDLAEIRSIYESESLHGDEQDKIDADAIEEARSDLQKRTQVLSSAMDQL</sequence>
<feature type="transmembrane region" description="Helical" evidence="1">
    <location>
        <begin position="55"/>
        <end position="75"/>
    </location>
</feature>
<protein>
    <recommendedName>
        <fullName evidence="4">Methyl-accepting chemotaxis sensory transducer</fullName>
    </recommendedName>
</protein>
<comment type="caution">
    <text evidence="2">The sequence shown here is derived from an EMBL/GenBank/DDBJ whole genome shotgun (WGS) entry which is preliminary data.</text>
</comment>
<evidence type="ECO:0008006" key="4">
    <source>
        <dbReference type="Google" id="ProtNLM"/>
    </source>
</evidence>
<proteinExistence type="predicted"/>
<evidence type="ECO:0000313" key="2">
    <source>
        <dbReference type="EMBL" id="EDT06395.1"/>
    </source>
</evidence>
<dbReference type="Proteomes" id="UP000005463">
    <property type="component" value="Unassembled WGS sequence"/>
</dbReference>
<organism evidence="2 3">
    <name type="scientific">Burkholderia ambifaria IOP40-10</name>
    <dbReference type="NCBI Taxonomy" id="396596"/>
    <lineage>
        <taxon>Bacteria</taxon>
        <taxon>Pseudomonadati</taxon>
        <taxon>Pseudomonadota</taxon>
        <taxon>Betaproteobacteria</taxon>
        <taxon>Burkholderiales</taxon>
        <taxon>Burkholderiaceae</taxon>
        <taxon>Burkholderia</taxon>
        <taxon>Burkholderia cepacia complex</taxon>
    </lineage>
</organism>
<evidence type="ECO:0000313" key="3">
    <source>
        <dbReference type="Proteomes" id="UP000005463"/>
    </source>
</evidence>
<dbReference type="EMBL" id="ABLC01000001">
    <property type="protein sequence ID" value="EDT06395.1"/>
    <property type="molecule type" value="Genomic_DNA"/>
</dbReference>
<dbReference type="PATRIC" id="fig|396596.7.peg.7981"/>
<accession>B1F7Y8</accession>
<dbReference type="RefSeq" id="WP_006749364.1">
    <property type="nucleotide sequence ID" value="NZ_ABLC01000001.1"/>
</dbReference>
<name>B1F7Y8_9BURK</name>